<gene>
    <name evidence="2" type="ORF">B5807_07584</name>
</gene>
<organism evidence="2 3">
    <name type="scientific">Epicoccum nigrum</name>
    <name type="common">Soil fungus</name>
    <name type="synonym">Epicoccum purpurascens</name>
    <dbReference type="NCBI Taxonomy" id="105696"/>
    <lineage>
        <taxon>Eukaryota</taxon>
        <taxon>Fungi</taxon>
        <taxon>Dikarya</taxon>
        <taxon>Ascomycota</taxon>
        <taxon>Pezizomycotina</taxon>
        <taxon>Dothideomycetes</taxon>
        <taxon>Pleosporomycetidae</taxon>
        <taxon>Pleosporales</taxon>
        <taxon>Pleosporineae</taxon>
        <taxon>Didymellaceae</taxon>
        <taxon>Epicoccum</taxon>
    </lineage>
</organism>
<dbReference type="InParanoid" id="A0A1Y2LXV2"/>
<accession>A0A1Y2LXV2</accession>
<feature type="region of interest" description="Disordered" evidence="1">
    <location>
        <begin position="256"/>
        <end position="296"/>
    </location>
</feature>
<proteinExistence type="predicted"/>
<reference evidence="2 3" key="1">
    <citation type="journal article" date="2017" name="Genome Announc.">
        <title>Genome sequence of the saprophytic ascomycete Epicoccum nigrum ICMP 19927 strain isolated from New Zealand.</title>
        <authorList>
            <person name="Fokin M."/>
            <person name="Fleetwood D."/>
            <person name="Weir B.S."/>
            <person name="Villas-Boas S.G."/>
        </authorList>
    </citation>
    <scope>NUCLEOTIDE SEQUENCE [LARGE SCALE GENOMIC DNA]</scope>
    <source>
        <strain evidence="2 3">ICMP 19927</strain>
    </source>
</reference>
<dbReference type="EMBL" id="KZ107846">
    <property type="protein sequence ID" value="OSS48482.1"/>
    <property type="molecule type" value="Genomic_DNA"/>
</dbReference>
<feature type="compositionally biased region" description="Basic and acidic residues" evidence="1">
    <location>
        <begin position="276"/>
        <end position="290"/>
    </location>
</feature>
<evidence type="ECO:0000313" key="3">
    <source>
        <dbReference type="Proteomes" id="UP000193240"/>
    </source>
</evidence>
<feature type="compositionally biased region" description="Basic residues" evidence="1">
    <location>
        <begin position="264"/>
        <end position="275"/>
    </location>
</feature>
<dbReference type="Proteomes" id="UP000193240">
    <property type="component" value="Unassembled WGS sequence"/>
</dbReference>
<keyword evidence="3" id="KW-1185">Reference proteome</keyword>
<dbReference type="AlphaFoldDB" id="A0A1Y2LXV2"/>
<evidence type="ECO:0000313" key="2">
    <source>
        <dbReference type="EMBL" id="OSS48482.1"/>
    </source>
</evidence>
<sequence>MKQLPAHLDNVVGAAVAKQLPAYLTQDLLTATVDALVSSQLRTVLQATLFKAIDAAVARQLPMYFTEGRHYDAVDASVSHQLRPLLRVLLPEAMEALFKPPSPASPALSSDSDGDWYLNLPPLSPFGELLVPHLRSHLAFQSDLDAQKTLVRFEKLARKTLHELEKSAADDRMRAQLDFEDDIANLKDEALLMKKDLVDNMWRDGQELLEGARGACARFGEHIDHHLDQISTEIDDRMGGAGLRKMVEREVRRQLSEGRQSAAWKRKGRLKRKRGERGGGEKLGRRRAEVEEWEDI</sequence>
<name>A0A1Y2LXV2_EPING</name>
<protein>
    <submittedName>
        <fullName evidence="2">Uncharacterized protein</fullName>
    </submittedName>
</protein>
<evidence type="ECO:0000256" key="1">
    <source>
        <dbReference type="SAM" id="MobiDB-lite"/>
    </source>
</evidence>